<accession>A0A328PP24</accession>
<dbReference type="Proteomes" id="UP000249762">
    <property type="component" value="Unassembled WGS sequence"/>
</dbReference>
<dbReference type="AlphaFoldDB" id="A0A328PP24"/>
<organism evidence="1 2">
    <name type="scientific">Mycoplasma wenyonii</name>
    <dbReference type="NCBI Taxonomy" id="65123"/>
    <lineage>
        <taxon>Bacteria</taxon>
        <taxon>Bacillati</taxon>
        <taxon>Mycoplasmatota</taxon>
        <taxon>Mollicutes</taxon>
        <taxon>Mycoplasmataceae</taxon>
        <taxon>Mycoplasma</taxon>
    </lineage>
</organism>
<protein>
    <submittedName>
        <fullName evidence="1">Uncharacterized protein</fullName>
    </submittedName>
</protein>
<comment type="caution">
    <text evidence="1">The sequence shown here is derived from an EMBL/GenBank/DDBJ whole genome shotgun (WGS) entry which is preliminary data.</text>
</comment>
<reference evidence="2" key="1">
    <citation type="submission" date="2018-06" db="EMBL/GenBank/DDBJ databases">
        <authorList>
            <person name="Martinez Ocampo F."/>
            <person name="Quiroz Castaneda R.E."/>
            <person name="Rojas Lopez X."/>
        </authorList>
    </citation>
    <scope>NUCLEOTIDE SEQUENCE [LARGE SCALE GENOMIC DNA]</scope>
    <source>
        <strain evidence="2">INIFAP02</strain>
    </source>
</reference>
<name>A0A328PP24_9MOLU</name>
<gene>
    <name evidence="1" type="ORF">DNK47_02770</name>
</gene>
<dbReference type="RefSeq" id="WP_112665744.1">
    <property type="nucleotide sequence ID" value="NZ_QKVO01000014.1"/>
</dbReference>
<keyword evidence="2" id="KW-1185">Reference proteome</keyword>
<sequence>MKDKEEIAMHLYEAREQKNITPFYSKVWGPDLYNNEDTRFLVEVVSEYPTVHEYQIFTWSWKYKALVWDLSCYEPKSKATIGPVVQYPSYSLWALKGPKTIDGKCIPKDINGYRNYWGSYIDSHFTDTYRDFETIKEKVLNNTNINKGSIKIFDKNNPLPFFYIGWGGKEGSDSWKVGNVSPIYWSKKELKFFHSKEDQAQDYTEIKTYGDYKKALNIA</sequence>
<evidence type="ECO:0000313" key="2">
    <source>
        <dbReference type="Proteomes" id="UP000249762"/>
    </source>
</evidence>
<dbReference type="EMBL" id="QKVO01000014">
    <property type="protein sequence ID" value="RAO94866.1"/>
    <property type="molecule type" value="Genomic_DNA"/>
</dbReference>
<evidence type="ECO:0000313" key="1">
    <source>
        <dbReference type="EMBL" id="RAO94866.1"/>
    </source>
</evidence>
<proteinExistence type="predicted"/>